<keyword evidence="4" id="KW-1185">Reference proteome</keyword>
<evidence type="ECO:0000259" key="2">
    <source>
        <dbReference type="PROSITE" id="PS52001"/>
    </source>
</evidence>
<feature type="domain" description="AD" evidence="2">
    <location>
        <begin position="65"/>
        <end position="162"/>
    </location>
</feature>
<dbReference type="PANTHER" id="PTHR13542">
    <property type="entry name" value="LSM12 HOMOLOG"/>
    <property type="match status" value="1"/>
</dbReference>
<keyword evidence="1" id="KW-1133">Transmembrane helix</keyword>
<protein>
    <recommendedName>
        <fullName evidence="2">AD domain-containing protein</fullName>
    </recommendedName>
</protein>
<organism evidence="3 4">
    <name type="scientific">Paramecium sonneborni</name>
    <dbReference type="NCBI Taxonomy" id="65129"/>
    <lineage>
        <taxon>Eukaryota</taxon>
        <taxon>Sar</taxon>
        <taxon>Alveolata</taxon>
        <taxon>Ciliophora</taxon>
        <taxon>Intramacronucleata</taxon>
        <taxon>Oligohymenophorea</taxon>
        <taxon>Peniculida</taxon>
        <taxon>Parameciidae</taxon>
        <taxon>Paramecium</taxon>
    </lineage>
</organism>
<sequence length="331" mass="39371">MSKQQWTLLTTDTQKLQLFGMQAKVTTNYGDVFQGLIYYCDESIIILKNEDDFFLINQQSIQDLQTIDIQDPKQTLQNLLAVDLAAMAQEMIKKEMKEPHQQLFDHLQKLYRDVDWKEQEIIIPSISIRISPPYKSDNISGENKLGVERLRKIVKYIVTNFLCRLINMPKIFEYSQTFYIQIQYFIHCTFCNNYYYEQSRRGEADPIKRGYQIIMMRNQEKNIYRICKNEQKNQENNQIVLNVVLHIGYLFFQDLFLDNYSKRKQMKHLKVVISLDLQFRFCQFCFQYLLFVGALMVAALQYLARIIVVFIYHCNFTISTTLSIIRHVNGV</sequence>
<keyword evidence="1" id="KW-0472">Membrane</keyword>
<dbReference type="PROSITE" id="PS52001">
    <property type="entry name" value="AD"/>
    <property type="match status" value="1"/>
</dbReference>
<comment type="caution">
    <text evidence="3">The sequence shown here is derived from an EMBL/GenBank/DDBJ whole genome shotgun (WGS) entry which is preliminary data.</text>
</comment>
<keyword evidence="1" id="KW-0812">Transmembrane</keyword>
<evidence type="ECO:0000313" key="3">
    <source>
        <dbReference type="EMBL" id="CAD8057947.1"/>
    </source>
</evidence>
<dbReference type="Pfam" id="PF09793">
    <property type="entry name" value="AD"/>
    <property type="match status" value="1"/>
</dbReference>
<feature type="transmembrane region" description="Helical" evidence="1">
    <location>
        <begin position="239"/>
        <end position="257"/>
    </location>
</feature>
<feature type="transmembrane region" description="Helical" evidence="1">
    <location>
        <begin position="277"/>
        <end position="300"/>
    </location>
</feature>
<gene>
    <name evidence="3" type="ORF">PSON_ATCC_30995.1.T0110472</name>
</gene>
<proteinExistence type="predicted"/>
<dbReference type="SMART" id="SM00995">
    <property type="entry name" value="AD"/>
    <property type="match status" value="1"/>
</dbReference>
<accession>A0A8S1KSR6</accession>
<dbReference type="AlphaFoldDB" id="A0A8S1KSR6"/>
<dbReference type="InterPro" id="IPR047574">
    <property type="entry name" value="AD"/>
</dbReference>
<dbReference type="InterPro" id="IPR039683">
    <property type="entry name" value="Lsm12-like"/>
</dbReference>
<feature type="transmembrane region" description="Helical" evidence="1">
    <location>
        <begin position="306"/>
        <end position="325"/>
    </location>
</feature>
<evidence type="ECO:0000313" key="4">
    <source>
        <dbReference type="Proteomes" id="UP000692954"/>
    </source>
</evidence>
<dbReference type="EMBL" id="CAJJDN010000011">
    <property type="protein sequence ID" value="CAD8057947.1"/>
    <property type="molecule type" value="Genomic_DNA"/>
</dbReference>
<reference evidence="3" key="1">
    <citation type="submission" date="2021-01" db="EMBL/GenBank/DDBJ databases">
        <authorList>
            <consortium name="Genoscope - CEA"/>
            <person name="William W."/>
        </authorList>
    </citation>
    <scope>NUCLEOTIDE SEQUENCE</scope>
</reference>
<evidence type="ECO:0000256" key="1">
    <source>
        <dbReference type="SAM" id="Phobius"/>
    </source>
</evidence>
<dbReference type="OrthoDB" id="303727at2759"/>
<dbReference type="Proteomes" id="UP000692954">
    <property type="component" value="Unassembled WGS sequence"/>
</dbReference>
<dbReference type="InterPro" id="IPR019181">
    <property type="entry name" value="LSM12_ABD"/>
</dbReference>
<name>A0A8S1KSR6_9CILI</name>